<dbReference type="Gene3D" id="2.40.50.150">
    <property type="match status" value="1"/>
</dbReference>
<organism evidence="8 9">
    <name type="scientific">Lactuca saligna</name>
    <name type="common">Willowleaf lettuce</name>
    <dbReference type="NCBI Taxonomy" id="75948"/>
    <lineage>
        <taxon>Eukaryota</taxon>
        <taxon>Viridiplantae</taxon>
        <taxon>Streptophyta</taxon>
        <taxon>Embryophyta</taxon>
        <taxon>Tracheophyta</taxon>
        <taxon>Spermatophyta</taxon>
        <taxon>Magnoliopsida</taxon>
        <taxon>eudicotyledons</taxon>
        <taxon>Gunneridae</taxon>
        <taxon>Pentapetalae</taxon>
        <taxon>asterids</taxon>
        <taxon>campanulids</taxon>
        <taxon>Asterales</taxon>
        <taxon>Asteraceae</taxon>
        <taxon>Cichorioideae</taxon>
        <taxon>Cichorieae</taxon>
        <taxon>Lactucinae</taxon>
        <taxon>Lactuca</taxon>
    </lineage>
</organism>
<dbReference type="AlphaFoldDB" id="A0AA35V1Q8"/>
<evidence type="ECO:0000256" key="3">
    <source>
        <dbReference type="ARBA" id="ARBA00022478"/>
    </source>
</evidence>
<dbReference type="EC" id="2.7.7.6" evidence="2"/>
<dbReference type="Gene3D" id="2.40.270.10">
    <property type="entry name" value="DNA-directed RNA polymerase, subunit 2, domain 6"/>
    <property type="match status" value="1"/>
</dbReference>
<dbReference type="InterPro" id="IPR007121">
    <property type="entry name" value="RNA_pol_bsu_CS"/>
</dbReference>
<name>A0AA35V1Q8_LACSI</name>
<sequence length="263" mass="29226">MQRQAVPLSQSEKCIVGTGLEGQAALDSGALAIAEHEGEIIYTDTDKILLSGNGDTLRIPLVMYQRSNKNTCMHQKPQVQRGKCIKKGQILAYGAATVGGELALGKNVLVAYMPWEGYNFEDAVLISERLVYEDIYTSFHIRDILVGKLTPQMVKESSYAPEDRLLQTILGMRVYTSKETCLKLPIGGRGRVIDVRWVQSSKTDETEKTESICVYILQKREIKVGDKVAGRHGNKGIISKILPRQDMPYLQDGRPVVCNLAKL</sequence>
<dbReference type="EMBL" id="OX465086">
    <property type="protein sequence ID" value="CAI9263060.1"/>
    <property type="molecule type" value="Genomic_DNA"/>
</dbReference>
<evidence type="ECO:0000256" key="6">
    <source>
        <dbReference type="ARBA" id="ARBA00023163"/>
    </source>
</evidence>
<evidence type="ECO:0000313" key="8">
    <source>
        <dbReference type="EMBL" id="CAI9263060.1"/>
    </source>
</evidence>
<dbReference type="InterPro" id="IPR015712">
    <property type="entry name" value="DNA-dir_RNA_pol_su2"/>
</dbReference>
<evidence type="ECO:0000256" key="4">
    <source>
        <dbReference type="ARBA" id="ARBA00022679"/>
    </source>
</evidence>
<keyword evidence="4" id="KW-0808">Transferase</keyword>
<comment type="similarity">
    <text evidence="1">Belongs to the RNA polymerase beta chain family.</text>
</comment>
<dbReference type="GO" id="GO:0000428">
    <property type="term" value="C:DNA-directed RNA polymerase complex"/>
    <property type="evidence" value="ECO:0007669"/>
    <property type="project" value="UniProtKB-KW"/>
</dbReference>
<dbReference type="InterPro" id="IPR037033">
    <property type="entry name" value="DNA-dir_RNAP_su2_hyb_sf"/>
</dbReference>
<gene>
    <name evidence="8" type="ORF">LSALG_LOCUS3763</name>
</gene>
<proteinExistence type="inferred from homology"/>
<dbReference type="InterPro" id="IPR007120">
    <property type="entry name" value="DNA-dir_RNAP_su2_dom"/>
</dbReference>
<dbReference type="InterPro" id="IPR014724">
    <property type="entry name" value="RNA_pol_RPB2_OB-fold"/>
</dbReference>
<dbReference type="Proteomes" id="UP001177003">
    <property type="component" value="Chromosome 0"/>
</dbReference>
<evidence type="ECO:0000256" key="5">
    <source>
        <dbReference type="ARBA" id="ARBA00022695"/>
    </source>
</evidence>
<keyword evidence="9" id="KW-1185">Reference proteome</keyword>
<dbReference type="GO" id="GO:0003899">
    <property type="term" value="F:DNA-directed RNA polymerase activity"/>
    <property type="evidence" value="ECO:0007669"/>
    <property type="project" value="UniProtKB-EC"/>
</dbReference>
<dbReference type="PANTHER" id="PTHR20856">
    <property type="entry name" value="DNA-DIRECTED RNA POLYMERASE I SUBUNIT 2"/>
    <property type="match status" value="1"/>
</dbReference>
<dbReference type="GO" id="GO:0006351">
    <property type="term" value="P:DNA-templated transcription"/>
    <property type="evidence" value="ECO:0007669"/>
    <property type="project" value="InterPro"/>
</dbReference>
<dbReference type="GO" id="GO:0032549">
    <property type="term" value="F:ribonucleoside binding"/>
    <property type="evidence" value="ECO:0007669"/>
    <property type="project" value="InterPro"/>
</dbReference>
<dbReference type="Pfam" id="PF00562">
    <property type="entry name" value="RNA_pol_Rpb2_6"/>
    <property type="match status" value="1"/>
</dbReference>
<evidence type="ECO:0000256" key="2">
    <source>
        <dbReference type="ARBA" id="ARBA00012418"/>
    </source>
</evidence>
<keyword evidence="6" id="KW-0804">Transcription</keyword>
<evidence type="ECO:0000256" key="1">
    <source>
        <dbReference type="ARBA" id="ARBA00006835"/>
    </source>
</evidence>
<accession>A0AA35V1Q8</accession>
<dbReference type="PROSITE" id="PS01166">
    <property type="entry name" value="RNA_POL_BETA"/>
    <property type="match status" value="1"/>
</dbReference>
<reference evidence="8" key="1">
    <citation type="submission" date="2023-04" db="EMBL/GenBank/DDBJ databases">
        <authorList>
            <person name="Vijverberg K."/>
            <person name="Xiong W."/>
            <person name="Schranz E."/>
        </authorList>
    </citation>
    <scope>NUCLEOTIDE SEQUENCE</scope>
</reference>
<keyword evidence="3" id="KW-0240">DNA-directed RNA polymerase</keyword>
<evidence type="ECO:0000313" key="9">
    <source>
        <dbReference type="Proteomes" id="UP001177003"/>
    </source>
</evidence>
<keyword evidence="5" id="KW-0548">Nucleotidyltransferase</keyword>
<evidence type="ECO:0000259" key="7">
    <source>
        <dbReference type="Pfam" id="PF00562"/>
    </source>
</evidence>
<feature type="domain" description="DNA-directed RNA polymerase subunit 2 hybrid-binding" evidence="7">
    <location>
        <begin position="143"/>
        <end position="256"/>
    </location>
</feature>
<dbReference type="SUPFAM" id="SSF64484">
    <property type="entry name" value="beta and beta-prime subunits of DNA dependent RNA-polymerase"/>
    <property type="match status" value="1"/>
</dbReference>
<protein>
    <recommendedName>
        <fullName evidence="2">DNA-directed RNA polymerase</fullName>
        <ecNumber evidence="2">2.7.7.6</ecNumber>
    </recommendedName>
</protein>
<dbReference type="GO" id="GO:0003677">
    <property type="term" value="F:DNA binding"/>
    <property type="evidence" value="ECO:0007669"/>
    <property type="project" value="InterPro"/>
</dbReference>